<proteinExistence type="predicted"/>
<name>A0ABU2YK99_9FLAO</name>
<dbReference type="RefSeq" id="WP_311427354.1">
    <property type="nucleotide sequence ID" value="NZ_JAVRIA010000003.1"/>
</dbReference>
<keyword evidence="2" id="KW-1185">Reference proteome</keyword>
<accession>A0ABU2YK99</accession>
<evidence type="ECO:0000313" key="1">
    <source>
        <dbReference type="EMBL" id="MDT0558594.1"/>
    </source>
</evidence>
<organism evidence="1 2">
    <name type="scientific">Microcosmobacter mediterraneus</name>
    <dbReference type="NCBI Taxonomy" id="3075607"/>
    <lineage>
        <taxon>Bacteria</taxon>
        <taxon>Pseudomonadati</taxon>
        <taxon>Bacteroidota</taxon>
        <taxon>Flavobacteriia</taxon>
        <taxon>Flavobacteriales</taxon>
        <taxon>Flavobacteriaceae</taxon>
        <taxon>Microcosmobacter</taxon>
    </lineage>
</organism>
<evidence type="ECO:0000313" key="2">
    <source>
        <dbReference type="Proteomes" id="UP001259492"/>
    </source>
</evidence>
<sequence length="168" mass="19123">MKLILSLLSILLLTKECDQKKNETPSNSSTTEQVVVTEDMITNARMQTSTTVYYEASTRGFYEKVWVTKDSLYTTKDRANKDVNRYACSQQDWDELMLAMKEVTLGTLNDIDIPSKAFQYDGAAMATLKIQEDDAIYSSPIFDHGNPPKQLSNLVKKVLYLKEMAEKQ</sequence>
<reference evidence="1 2" key="1">
    <citation type="submission" date="2023-09" db="EMBL/GenBank/DDBJ databases">
        <authorList>
            <person name="Rey-Velasco X."/>
        </authorList>
    </citation>
    <scope>NUCLEOTIDE SEQUENCE [LARGE SCALE GENOMIC DNA]</scope>
    <source>
        <strain evidence="1 2">W332</strain>
    </source>
</reference>
<gene>
    <name evidence="1" type="ORF">RM697_08050</name>
</gene>
<dbReference type="EMBL" id="JAVRIA010000003">
    <property type="protein sequence ID" value="MDT0558594.1"/>
    <property type="molecule type" value="Genomic_DNA"/>
</dbReference>
<dbReference type="Proteomes" id="UP001259492">
    <property type="component" value="Unassembled WGS sequence"/>
</dbReference>
<comment type="caution">
    <text evidence="1">The sequence shown here is derived from an EMBL/GenBank/DDBJ whole genome shotgun (WGS) entry which is preliminary data.</text>
</comment>
<protein>
    <recommendedName>
        <fullName evidence="3">Lipoprotein</fullName>
    </recommendedName>
</protein>
<evidence type="ECO:0008006" key="3">
    <source>
        <dbReference type="Google" id="ProtNLM"/>
    </source>
</evidence>